<evidence type="ECO:0000256" key="1">
    <source>
        <dbReference type="SAM" id="Coils"/>
    </source>
</evidence>
<feature type="coiled-coil region" evidence="1">
    <location>
        <begin position="9"/>
        <end position="255"/>
    </location>
</feature>
<evidence type="ECO:0000256" key="2">
    <source>
        <dbReference type="SAM" id="Phobius"/>
    </source>
</evidence>
<keyword evidence="1" id="KW-0175">Coiled coil</keyword>
<evidence type="ECO:0008006" key="5">
    <source>
        <dbReference type="Google" id="ProtNLM"/>
    </source>
</evidence>
<keyword evidence="2" id="KW-0812">Transmembrane</keyword>
<keyword evidence="2" id="KW-0472">Membrane</keyword>
<feature type="transmembrane region" description="Helical" evidence="2">
    <location>
        <begin position="281"/>
        <end position="303"/>
    </location>
</feature>
<keyword evidence="4" id="KW-1185">Reference proteome</keyword>
<dbReference type="KEGG" id="lang:109357328"/>
<proteinExistence type="predicted"/>
<dbReference type="Proteomes" id="UP000188354">
    <property type="component" value="Chromosome LG09"/>
</dbReference>
<protein>
    <recommendedName>
        <fullName evidence="5">Peroxisomal and mitochondrial division factor 2</fullName>
    </recommendedName>
</protein>
<dbReference type="Gramene" id="OIW04214">
    <property type="protein sequence ID" value="OIW04214"/>
    <property type="gene ID" value="TanjilG_00774"/>
</dbReference>
<keyword evidence="2" id="KW-1133">Transmembrane helix</keyword>
<name>A0A4P1R7U5_LUPAN</name>
<sequence>MADETVFNGEESTVKIEALERERKELANDNAERKDEIKKLTVEIEGLRADDVDLRDKVKELKKELQRSKEAEKAVEAIAARAADLETEVVRLQHDSVSEIGAAEEARAEAAELRKVLKVKESSVENLERELEGLRKLKAENEVKARDLEKRVEVLETKEIEERNKRIRVEEELRAEIDAKEKEILGLRKKIDELDEADDAAGKKSDSEVWNTEKSILQEALRESEEKVKNLELNFARLRDEAGEAEKVIGSLKEKAIDIVNRDLNGTHGEEKGLTGLNLQWPVVAAGSTGAVIAVAALSYACYAKRR</sequence>
<accession>A0A4P1R7U5</accession>
<dbReference type="OrthoDB" id="1433127at2759"/>
<reference evidence="3 4" key="1">
    <citation type="journal article" date="2017" name="Plant Biotechnol. J.">
        <title>A comprehensive draft genome sequence for lupin (Lupinus angustifolius), an emerging health food: insights into plant-microbe interactions and legume evolution.</title>
        <authorList>
            <person name="Hane J.K."/>
            <person name="Ming Y."/>
            <person name="Kamphuis L.G."/>
            <person name="Nelson M.N."/>
            <person name="Garg G."/>
            <person name="Atkins C.A."/>
            <person name="Bayer P.E."/>
            <person name="Bravo A."/>
            <person name="Bringans S."/>
            <person name="Cannon S."/>
            <person name="Edwards D."/>
            <person name="Foley R."/>
            <person name="Gao L.L."/>
            <person name="Harrison M.J."/>
            <person name="Huang W."/>
            <person name="Hurgobin B."/>
            <person name="Li S."/>
            <person name="Liu C.W."/>
            <person name="McGrath A."/>
            <person name="Morahan G."/>
            <person name="Murray J."/>
            <person name="Weller J."/>
            <person name="Jian J."/>
            <person name="Singh K.B."/>
        </authorList>
    </citation>
    <scope>NUCLEOTIDE SEQUENCE [LARGE SCALE GENOMIC DNA]</scope>
    <source>
        <strain evidence="4">cv. Tanjil</strain>
        <tissue evidence="3">Whole plant</tissue>
    </source>
</reference>
<dbReference type="AlphaFoldDB" id="A0A4P1R7U5"/>
<dbReference type="EMBL" id="CM007369">
    <property type="protein sequence ID" value="OIW04214.1"/>
    <property type="molecule type" value="Genomic_DNA"/>
</dbReference>
<gene>
    <name evidence="3" type="ORF">TanjilG_00774</name>
</gene>
<organism evidence="3 4">
    <name type="scientific">Lupinus angustifolius</name>
    <name type="common">Narrow-leaved blue lupine</name>
    <dbReference type="NCBI Taxonomy" id="3871"/>
    <lineage>
        <taxon>Eukaryota</taxon>
        <taxon>Viridiplantae</taxon>
        <taxon>Streptophyta</taxon>
        <taxon>Embryophyta</taxon>
        <taxon>Tracheophyta</taxon>
        <taxon>Spermatophyta</taxon>
        <taxon>Magnoliopsida</taxon>
        <taxon>eudicotyledons</taxon>
        <taxon>Gunneridae</taxon>
        <taxon>Pentapetalae</taxon>
        <taxon>rosids</taxon>
        <taxon>fabids</taxon>
        <taxon>Fabales</taxon>
        <taxon>Fabaceae</taxon>
        <taxon>Papilionoideae</taxon>
        <taxon>50 kb inversion clade</taxon>
        <taxon>genistoids sensu lato</taxon>
        <taxon>core genistoids</taxon>
        <taxon>Genisteae</taxon>
        <taxon>Lupinus</taxon>
    </lineage>
</organism>
<evidence type="ECO:0000313" key="3">
    <source>
        <dbReference type="EMBL" id="OIW04214.1"/>
    </source>
</evidence>
<evidence type="ECO:0000313" key="4">
    <source>
        <dbReference type="Proteomes" id="UP000188354"/>
    </source>
</evidence>